<dbReference type="Pfam" id="PF09133">
    <property type="entry name" value="SANTA"/>
    <property type="match status" value="1"/>
</dbReference>
<proteinExistence type="predicted"/>
<keyword evidence="3" id="KW-1185">Reference proteome</keyword>
<organism evidence="2 3">
    <name type="scientific">Bonamia ostreae</name>
    <dbReference type="NCBI Taxonomy" id="126728"/>
    <lineage>
        <taxon>Eukaryota</taxon>
        <taxon>Sar</taxon>
        <taxon>Rhizaria</taxon>
        <taxon>Endomyxa</taxon>
        <taxon>Ascetosporea</taxon>
        <taxon>Haplosporida</taxon>
        <taxon>Bonamia</taxon>
    </lineage>
</organism>
<evidence type="ECO:0000313" key="3">
    <source>
        <dbReference type="Proteomes" id="UP001439008"/>
    </source>
</evidence>
<evidence type="ECO:0000313" key="2">
    <source>
        <dbReference type="EMBL" id="MES1919785.1"/>
    </source>
</evidence>
<comment type="caution">
    <text evidence="2">The sequence shown here is derived from an EMBL/GenBank/DDBJ whole genome shotgun (WGS) entry which is preliminary data.</text>
</comment>
<feature type="domain" description="SANTA" evidence="1">
    <location>
        <begin position="4"/>
        <end position="95"/>
    </location>
</feature>
<reference evidence="2 3" key="1">
    <citation type="journal article" date="2024" name="BMC Biol.">
        <title>Comparative genomics of Ascetosporea gives new insight into the evolutionary basis for animal parasitism in Rhizaria.</title>
        <authorList>
            <person name="Hiltunen Thoren M."/>
            <person name="Onut-Brannstrom I."/>
            <person name="Alfjorden A."/>
            <person name="Peckova H."/>
            <person name="Swords F."/>
            <person name="Hooper C."/>
            <person name="Holzer A.S."/>
            <person name="Bass D."/>
            <person name="Burki F."/>
        </authorList>
    </citation>
    <scope>NUCLEOTIDE SEQUENCE [LARGE SCALE GENOMIC DNA]</scope>
    <source>
        <strain evidence="2">20-A016</strain>
    </source>
</reference>
<evidence type="ECO:0000259" key="1">
    <source>
        <dbReference type="Pfam" id="PF09133"/>
    </source>
</evidence>
<protein>
    <recommendedName>
        <fullName evidence="1">SANTA domain-containing protein</fullName>
    </recommendedName>
</protein>
<dbReference type="EMBL" id="JBDODL010000399">
    <property type="protein sequence ID" value="MES1919785.1"/>
    <property type="molecule type" value="Genomic_DNA"/>
</dbReference>
<accession>A0ABV2AJE6</accession>
<gene>
    <name evidence="2" type="ORF">MHBO_001553</name>
</gene>
<sequence>MRKVTLTNWHFEPKIIATETYKRVALKFYGYLFKDNSRFETNFVARRLSSNQFLTIDGRLIRLTGKLDYNSCKQYFKKDEGKFLKLFELGLPENFMQIIELLI</sequence>
<dbReference type="Proteomes" id="UP001439008">
    <property type="component" value="Unassembled WGS sequence"/>
</dbReference>
<name>A0ABV2AJE6_9EUKA</name>
<dbReference type="InterPro" id="IPR015216">
    <property type="entry name" value="SANTA"/>
</dbReference>